<dbReference type="Proteomes" id="UP000264492">
    <property type="component" value="Unassembled WGS sequence"/>
</dbReference>
<reference evidence="2 3" key="1">
    <citation type="submission" date="2018-08" db="EMBL/GenBank/DDBJ databases">
        <title>Lysobacter sp. zong2l5, whole genome shotgun sequence.</title>
        <authorList>
            <person name="Zhang X."/>
            <person name="Feng G."/>
            <person name="Zhu H."/>
        </authorList>
    </citation>
    <scope>NUCLEOTIDE SEQUENCE [LARGE SCALE GENOMIC DNA]</scope>
    <source>
        <strain evidence="3">zong2l5</strain>
    </source>
</reference>
<feature type="signal peptide" evidence="1">
    <location>
        <begin position="1"/>
        <end position="25"/>
    </location>
</feature>
<dbReference type="RefSeq" id="WP_115861599.1">
    <property type="nucleotide sequence ID" value="NZ_QTSU01000004.1"/>
</dbReference>
<dbReference type="EMBL" id="QTSU01000004">
    <property type="protein sequence ID" value="RDZ26273.1"/>
    <property type="molecule type" value="Genomic_DNA"/>
</dbReference>
<evidence type="ECO:0000313" key="3">
    <source>
        <dbReference type="Proteomes" id="UP000264492"/>
    </source>
</evidence>
<organism evidence="2 3">
    <name type="scientific">Lysobacter silvisoli</name>
    <dbReference type="NCBI Taxonomy" id="2293254"/>
    <lineage>
        <taxon>Bacteria</taxon>
        <taxon>Pseudomonadati</taxon>
        <taxon>Pseudomonadota</taxon>
        <taxon>Gammaproteobacteria</taxon>
        <taxon>Lysobacterales</taxon>
        <taxon>Lysobacteraceae</taxon>
        <taxon>Lysobacter</taxon>
    </lineage>
</organism>
<sequence>MNPKTLPLTLALAAIGVAYALPAQAIEDDRFTLRLGAMQVDAQSELRGSTLFGGQPFEFSEDFDFGGDEVVPRLEGQFRFGDRHRFLFNYFGYDKDRRATLGQDLSYDNITIPAGSFAKAKAKFELASAVYDYAVVETDTVSLGLQLGIEYAKLEGKLYAEAGANTYESRSSDDGYAPVVGARLTVAPNEHWRFVAQGQYLDAGWGNFDDYEGDLSRANALVEYRFTENVGVFLGYDWFKLDVERSGSDGVLGVDQRFKGPMAGVTLAF</sequence>
<feature type="chain" id="PRO_5016893426" description="Outer membrane protein beta-barrel domain-containing protein" evidence="1">
    <location>
        <begin position="26"/>
        <end position="269"/>
    </location>
</feature>
<keyword evidence="1" id="KW-0732">Signal</keyword>
<gene>
    <name evidence="2" type="ORF">DX914_18580</name>
</gene>
<name>A0A371JX91_9GAMM</name>
<accession>A0A371JX91</accession>
<evidence type="ECO:0000256" key="1">
    <source>
        <dbReference type="SAM" id="SignalP"/>
    </source>
</evidence>
<dbReference type="SUPFAM" id="SSF56935">
    <property type="entry name" value="Porins"/>
    <property type="match status" value="1"/>
</dbReference>
<evidence type="ECO:0008006" key="4">
    <source>
        <dbReference type="Google" id="ProtNLM"/>
    </source>
</evidence>
<dbReference type="Gene3D" id="2.40.160.20">
    <property type="match status" value="1"/>
</dbReference>
<dbReference type="OrthoDB" id="597163at2"/>
<proteinExistence type="predicted"/>
<evidence type="ECO:0000313" key="2">
    <source>
        <dbReference type="EMBL" id="RDZ26273.1"/>
    </source>
</evidence>
<keyword evidence="3" id="KW-1185">Reference proteome</keyword>
<protein>
    <recommendedName>
        <fullName evidence="4">Outer membrane protein beta-barrel domain-containing protein</fullName>
    </recommendedName>
</protein>
<comment type="caution">
    <text evidence="2">The sequence shown here is derived from an EMBL/GenBank/DDBJ whole genome shotgun (WGS) entry which is preliminary data.</text>
</comment>
<dbReference type="AlphaFoldDB" id="A0A371JX91"/>